<dbReference type="PANTHER" id="PTHR32099:SF42">
    <property type="entry name" value="CYSTEINE-RICH RECEPTOR-LIKE PROTEIN KINASE 9-RELATED"/>
    <property type="match status" value="1"/>
</dbReference>
<dbReference type="PROSITE" id="PS51473">
    <property type="entry name" value="GNK2"/>
    <property type="match status" value="1"/>
</dbReference>
<proteinExistence type="predicted"/>
<dbReference type="PANTHER" id="PTHR32099">
    <property type="entry name" value="CYSTEINE-RICH REPEAT SECRETORY PROTEIN"/>
    <property type="match status" value="1"/>
</dbReference>
<evidence type="ECO:0000259" key="4">
    <source>
        <dbReference type="PROSITE" id="PS51473"/>
    </source>
</evidence>
<keyword evidence="6" id="KW-1185">Reference proteome</keyword>
<dbReference type="FunFam" id="3.30.430.20:FF:000004">
    <property type="entry name" value="Receptor-like serine-threonine protein kinase"/>
    <property type="match status" value="1"/>
</dbReference>
<protein>
    <recommendedName>
        <fullName evidence="4">Gnk2-homologous domain-containing protein</fullName>
    </recommendedName>
</protein>
<evidence type="ECO:0000313" key="6">
    <source>
        <dbReference type="Proteomes" id="UP001341281"/>
    </source>
</evidence>
<dbReference type="Pfam" id="PF01657">
    <property type="entry name" value="Stress-antifung"/>
    <property type="match status" value="1"/>
</dbReference>
<feature type="domain" description="Gnk2-homologous" evidence="4">
    <location>
        <begin position="34"/>
        <end position="138"/>
    </location>
</feature>
<dbReference type="InterPro" id="IPR038408">
    <property type="entry name" value="GNK2_sf"/>
</dbReference>
<evidence type="ECO:0000256" key="2">
    <source>
        <dbReference type="ARBA" id="ARBA00022737"/>
    </source>
</evidence>
<keyword evidence="1 3" id="KW-0732">Signal</keyword>
<accession>A0AAQ3WLK4</accession>
<keyword evidence="2" id="KW-0677">Repeat</keyword>
<dbReference type="Proteomes" id="UP001341281">
    <property type="component" value="Chromosome 03"/>
</dbReference>
<name>A0AAQ3WLK4_PASNO</name>
<dbReference type="Gene3D" id="3.30.430.20">
    <property type="entry name" value="Gnk2 domain, C-X8-C-X2-C motif"/>
    <property type="match status" value="1"/>
</dbReference>
<dbReference type="AlphaFoldDB" id="A0AAQ3WLK4"/>
<evidence type="ECO:0000256" key="3">
    <source>
        <dbReference type="SAM" id="SignalP"/>
    </source>
</evidence>
<reference evidence="5 6" key="1">
    <citation type="submission" date="2024-02" db="EMBL/GenBank/DDBJ databases">
        <title>High-quality chromosome-scale genome assembly of Pensacola bahiagrass (Paspalum notatum Flugge var. saurae).</title>
        <authorList>
            <person name="Vega J.M."/>
            <person name="Podio M."/>
            <person name="Orjuela J."/>
            <person name="Siena L.A."/>
            <person name="Pessino S.C."/>
            <person name="Combes M.C."/>
            <person name="Mariac C."/>
            <person name="Albertini E."/>
            <person name="Pupilli F."/>
            <person name="Ortiz J.P.A."/>
            <person name="Leblanc O."/>
        </authorList>
    </citation>
    <scope>NUCLEOTIDE SEQUENCE [LARGE SCALE GENOMIC DNA]</scope>
    <source>
        <strain evidence="5">R1</strain>
        <tissue evidence="5">Leaf</tissue>
    </source>
</reference>
<organism evidence="5 6">
    <name type="scientific">Paspalum notatum var. saurae</name>
    <dbReference type="NCBI Taxonomy" id="547442"/>
    <lineage>
        <taxon>Eukaryota</taxon>
        <taxon>Viridiplantae</taxon>
        <taxon>Streptophyta</taxon>
        <taxon>Embryophyta</taxon>
        <taxon>Tracheophyta</taxon>
        <taxon>Spermatophyta</taxon>
        <taxon>Magnoliopsida</taxon>
        <taxon>Liliopsida</taxon>
        <taxon>Poales</taxon>
        <taxon>Poaceae</taxon>
        <taxon>PACMAD clade</taxon>
        <taxon>Panicoideae</taxon>
        <taxon>Andropogonodae</taxon>
        <taxon>Paspaleae</taxon>
        <taxon>Paspalinae</taxon>
        <taxon>Paspalum</taxon>
    </lineage>
</organism>
<dbReference type="CDD" id="cd23509">
    <property type="entry name" value="Gnk2-like"/>
    <property type="match status" value="1"/>
</dbReference>
<evidence type="ECO:0000313" key="5">
    <source>
        <dbReference type="EMBL" id="WVZ66192.1"/>
    </source>
</evidence>
<dbReference type="EMBL" id="CP144747">
    <property type="protein sequence ID" value="WVZ66192.1"/>
    <property type="molecule type" value="Genomic_DNA"/>
</dbReference>
<feature type="chain" id="PRO_5043043484" description="Gnk2-homologous domain-containing protein" evidence="3">
    <location>
        <begin position="34"/>
        <end position="188"/>
    </location>
</feature>
<dbReference type="InterPro" id="IPR002902">
    <property type="entry name" value="GNK2"/>
</dbReference>
<feature type="signal peptide" evidence="3">
    <location>
        <begin position="1"/>
        <end position="33"/>
    </location>
</feature>
<gene>
    <name evidence="5" type="ORF">U9M48_015450</name>
</gene>
<evidence type="ECO:0000256" key="1">
    <source>
        <dbReference type="ARBA" id="ARBA00022729"/>
    </source>
</evidence>
<sequence length="188" mass="20146">MATIAHHHSQPSFLATAVALFVAFTLAPQLAAADPLAPLCGTSGNYTANSTYQINIQRLATTMPKSTSSSPTLFAKNTSGTVPDMVYALALCCGDTNASVCSDCVASAFQEAQQLCAYNKDATVFYDPCLLRYSNQDFLTYVGDEFFILMHTTNVSTPGSGKNYVAIVVQAQGDTFFSKRGKRFAGLY</sequence>